<dbReference type="InterPro" id="IPR036249">
    <property type="entry name" value="Thioredoxin-like_sf"/>
</dbReference>
<protein>
    <submittedName>
        <fullName evidence="2">Ribonucleoside-diphosphate reductase class Ib glutaredoxin subunit</fullName>
    </submittedName>
</protein>
<proteinExistence type="predicted"/>
<evidence type="ECO:0000313" key="3">
    <source>
        <dbReference type="Proteomes" id="UP000183203"/>
    </source>
</evidence>
<dbReference type="AlphaFoldDB" id="A0A1G6NTP2"/>
<dbReference type="EMBL" id="FMYG01000006">
    <property type="protein sequence ID" value="SDC71179.1"/>
    <property type="molecule type" value="Genomic_DNA"/>
</dbReference>
<dbReference type="Pfam" id="PF00462">
    <property type="entry name" value="Glutaredoxin"/>
    <property type="match status" value="1"/>
</dbReference>
<feature type="domain" description="Glutaredoxin" evidence="1">
    <location>
        <begin position="4"/>
        <end position="59"/>
    </location>
</feature>
<dbReference type="Gene3D" id="3.40.30.10">
    <property type="entry name" value="Glutaredoxin"/>
    <property type="match status" value="1"/>
</dbReference>
<evidence type="ECO:0000313" key="2">
    <source>
        <dbReference type="EMBL" id="SDC71179.1"/>
    </source>
</evidence>
<dbReference type="STRING" id="993073.AS029_12830"/>
<gene>
    <name evidence="2" type="ORF">SAMN05216418_2847</name>
</gene>
<accession>A0A1G6NTP2</accession>
<dbReference type="RefSeq" id="WP_058232978.1">
    <property type="nucleotide sequence ID" value="NZ_FMYG01000006.1"/>
</dbReference>
<evidence type="ECO:0000259" key="1">
    <source>
        <dbReference type="Pfam" id="PF00462"/>
    </source>
</evidence>
<sequence>MTTVRVYTKPDCRQCDLTKTLLTKRGVDFTIEDLTDPGNLAAAKALGHQSAPVVIAGEESWAGFRPDLIGELADRLTEEVPA</sequence>
<reference evidence="2 3" key="1">
    <citation type="submission" date="2016-09" db="EMBL/GenBank/DDBJ databases">
        <authorList>
            <person name="Capua I."/>
            <person name="De Benedictis P."/>
            <person name="Joannis T."/>
            <person name="Lombin L.H."/>
            <person name="Cattoli G."/>
        </authorList>
    </citation>
    <scope>NUCLEOTIDE SEQUENCE [LARGE SCALE GENOMIC DNA]</scope>
    <source>
        <strain evidence="2 3">NIO-1002</strain>
    </source>
</reference>
<name>A0A1G6NTP2_9MICO</name>
<organism evidence="2 3">
    <name type="scientific">Microbacterium enclense</name>
    <dbReference type="NCBI Taxonomy" id="993073"/>
    <lineage>
        <taxon>Bacteria</taxon>
        <taxon>Bacillati</taxon>
        <taxon>Actinomycetota</taxon>
        <taxon>Actinomycetes</taxon>
        <taxon>Micrococcales</taxon>
        <taxon>Microbacteriaceae</taxon>
        <taxon>Microbacterium</taxon>
    </lineage>
</organism>
<dbReference type="PROSITE" id="PS51354">
    <property type="entry name" value="GLUTAREDOXIN_2"/>
    <property type="match status" value="1"/>
</dbReference>
<dbReference type="InterPro" id="IPR002109">
    <property type="entry name" value="Glutaredoxin"/>
</dbReference>
<dbReference type="OrthoDB" id="8545217at2"/>
<dbReference type="SUPFAM" id="SSF52833">
    <property type="entry name" value="Thioredoxin-like"/>
    <property type="match status" value="1"/>
</dbReference>
<dbReference type="Proteomes" id="UP000183203">
    <property type="component" value="Unassembled WGS sequence"/>
</dbReference>
<dbReference type="CDD" id="cd02976">
    <property type="entry name" value="NrdH"/>
    <property type="match status" value="1"/>
</dbReference>